<comment type="caution">
    <text evidence="2">The sequence shown here is derived from an EMBL/GenBank/DDBJ whole genome shotgun (WGS) entry which is preliminary data.</text>
</comment>
<dbReference type="Proteomes" id="UP000738349">
    <property type="component" value="Unassembled WGS sequence"/>
</dbReference>
<name>A0A9P9JFG1_9HYPO</name>
<proteinExistence type="predicted"/>
<dbReference type="InterPro" id="IPR024983">
    <property type="entry name" value="CHAT_dom"/>
</dbReference>
<dbReference type="SUPFAM" id="SSF81901">
    <property type="entry name" value="HCP-like"/>
    <property type="match status" value="1"/>
</dbReference>
<evidence type="ECO:0000313" key="2">
    <source>
        <dbReference type="EMBL" id="KAH7156078.1"/>
    </source>
</evidence>
<dbReference type="PANTHER" id="PTHR19959:SF119">
    <property type="entry name" value="FUNGAL LIPASE-LIKE DOMAIN-CONTAINING PROTEIN"/>
    <property type="match status" value="1"/>
</dbReference>
<accession>A0A9P9JFG1</accession>
<feature type="domain" description="CHAT" evidence="1">
    <location>
        <begin position="685"/>
        <end position="952"/>
    </location>
</feature>
<organism evidence="2 3">
    <name type="scientific">Dactylonectria macrodidyma</name>
    <dbReference type="NCBI Taxonomy" id="307937"/>
    <lineage>
        <taxon>Eukaryota</taxon>
        <taxon>Fungi</taxon>
        <taxon>Dikarya</taxon>
        <taxon>Ascomycota</taxon>
        <taxon>Pezizomycotina</taxon>
        <taxon>Sordariomycetes</taxon>
        <taxon>Hypocreomycetidae</taxon>
        <taxon>Hypocreales</taxon>
        <taxon>Nectriaceae</taxon>
        <taxon>Dactylonectria</taxon>
    </lineage>
</organism>
<dbReference type="InterPro" id="IPR011990">
    <property type="entry name" value="TPR-like_helical_dom_sf"/>
</dbReference>
<evidence type="ECO:0000259" key="1">
    <source>
        <dbReference type="Pfam" id="PF12770"/>
    </source>
</evidence>
<keyword evidence="3" id="KW-1185">Reference proteome</keyword>
<dbReference type="AlphaFoldDB" id="A0A9P9JFG1"/>
<dbReference type="PANTHER" id="PTHR19959">
    <property type="entry name" value="KINESIN LIGHT CHAIN"/>
    <property type="match status" value="1"/>
</dbReference>
<gene>
    <name evidence="2" type="ORF">EDB81DRAFT_840286</name>
</gene>
<dbReference type="EMBL" id="JAGMUV010000005">
    <property type="protein sequence ID" value="KAH7156078.1"/>
    <property type="molecule type" value="Genomic_DNA"/>
</dbReference>
<sequence>MDAITSLDEAIEEARRAIDISAGDHKQLVKHLNQLSSLLNDRYDNTGRVSDLDDSILTMRQAVDTITDDHLELVKCLNILGYRLQDRFSATGANSDLDEAIQTAQRAVDMTACNQSEQARCLNNLASSLKMRHSIAGEMTDLHESILLARRAVDITATDDPERAKWLNNLGLHLSDRHLITGSMTDLEEAIDLGRQAAANAIPDNPLQALFLNNLSARLDLKAETTGKPEDYEEAIQLAREVVSMTPENHPDLAKWSNSLARHLIEKFDRSWDLADLQDAIKAASKAADLTPDGATRALYLSTLANAFNHKYDKMEVLTDLEEAIHMATKALEMLPDHHPEQAQVIYLRKDTINDLDKAIRLSRAAVNARPDGHPSKPACLDRLAIQLNLRSSRSRSDPRLWADLEESIQLEKKAIGIAASSHPTWSFKNNLQAMLSLKYGLVKDRTILDECTRLQREALTEMLTSLGYRLRDGAKDASDLEEASTCFLLALQNKNAPTCCPDKEKAYQAAQASDKQHAAGSRAGVVCEAAAAALQAERGAFAALELLELGRGERYPGQARSFIRLRDELELSDTPSTSFVTDHRLSLQDQVSRLNRRHSLATELDELIVEMRKLPGFEDLWASLSESETRATAKCGPIVVINVSGTRCDALLIEQHQMRALALPNVYGKLYQNARNGDFASVQVLKWLWDNITNPILDALGFSRPPDNNEWPRVWWIPTALLTLFPLHAAGYHNKLSFETVIDRVISSYGSSVRAIIQGRHQSVWPSASNSAAHRALLVGMQHTPGSRSLSFANKEIDVVHGICESIGLDPIKPRRHKQDVTQYLLDCRIFHFAGHGYTDDEDPSNSHLCLEDWREDPLRVADLLKMDLRKHSPFLAYLSACGTGQMKKDNLVDESIHLISAYQLAGFRHVIGTLWEVDDRLCVDMARITYMGMKDGGMTDECVSWGLHKATRELRDLWVNTQKQIRPRNKSLRKGWSGKDSGNVERSRDVVICSEEEPEVGDQLQWAPYVHFGI</sequence>
<dbReference type="OrthoDB" id="9991317at2759"/>
<evidence type="ECO:0000313" key="3">
    <source>
        <dbReference type="Proteomes" id="UP000738349"/>
    </source>
</evidence>
<dbReference type="Pfam" id="PF12770">
    <property type="entry name" value="CHAT"/>
    <property type="match status" value="1"/>
</dbReference>
<dbReference type="Gene3D" id="1.25.40.10">
    <property type="entry name" value="Tetratricopeptide repeat domain"/>
    <property type="match status" value="2"/>
</dbReference>
<protein>
    <submittedName>
        <fullName evidence="2">CHAT domain-containing protein</fullName>
    </submittedName>
</protein>
<reference evidence="2" key="1">
    <citation type="journal article" date="2021" name="Nat. Commun.">
        <title>Genetic determinants of endophytism in the Arabidopsis root mycobiome.</title>
        <authorList>
            <person name="Mesny F."/>
            <person name="Miyauchi S."/>
            <person name="Thiergart T."/>
            <person name="Pickel B."/>
            <person name="Atanasova L."/>
            <person name="Karlsson M."/>
            <person name="Huettel B."/>
            <person name="Barry K.W."/>
            <person name="Haridas S."/>
            <person name="Chen C."/>
            <person name="Bauer D."/>
            <person name="Andreopoulos W."/>
            <person name="Pangilinan J."/>
            <person name="LaButti K."/>
            <person name="Riley R."/>
            <person name="Lipzen A."/>
            <person name="Clum A."/>
            <person name="Drula E."/>
            <person name="Henrissat B."/>
            <person name="Kohler A."/>
            <person name="Grigoriev I.V."/>
            <person name="Martin F.M."/>
            <person name="Hacquard S."/>
        </authorList>
    </citation>
    <scope>NUCLEOTIDE SEQUENCE</scope>
    <source>
        <strain evidence="2">MPI-CAGE-AT-0147</strain>
    </source>
</reference>
<dbReference type="SUPFAM" id="SSF48452">
    <property type="entry name" value="TPR-like"/>
    <property type="match status" value="1"/>
</dbReference>